<feature type="transmembrane region" description="Helical" evidence="1">
    <location>
        <begin position="12"/>
        <end position="36"/>
    </location>
</feature>
<reference evidence="2 3" key="2">
    <citation type="journal article" date="2012" name="Stand. Genomic Sci.">
        <title>Complete genome sequence of the sulfate-reducing firmicute Desulfotomaculum ruminis type strain (DL(T)).</title>
        <authorList>
            <person name="Spring S."/>
            <person name="Visser M."/>
            <person name="Lu M."/>
            <person name="Copeland A."/>
            <person name="Lapidus A."/>
            <person name="Lucas S."/>
            <person name="Cheng J.F."/>
            <person name="Han C."/>
            <person name="Tapia R."/>
            <person name="Goodwin L.A."/>
            <person name="Pitluck S."/>
            <person name="Ivanova N."/>
            <person name="Land M."/>
            <person name="Hauser L."/>
            <person name="Larimer F."/>
            <person name="Rohde M."/>
            <person name="Goker M."/>
            <person name="Detter J.C."/>
            <person name="Kyrpides N.C."/>
            <person name="Woyke T."/>
            <person name="Schaap P.J."/>
            <person name="Plugge C.M."/>
            <person name="Muyzer G."/>
            <person name="Kuever J."/>
            <person name="Pereira I.A."/>
            <person name="Parshina S.N."/>
            <person name="Bernier-Latmani R."/>
            <person name="Stams A.J."/>
            <person name="Klenk H.P."/>
        </authorList>
    </citation>
    <scope>NUCLEOTIDE SEQUENCE [LARGE SCALE GENOMIC DNA]</scope>
    <source>
        <strain evidence="3">ATCC 23193 / DSM 2154 / NCIB 8452 / DL</strain>
    </source>
</reference>
<keyword evidence="1" id="KW-1133">Transmembrane helix</keyword>
<keyword evidence="3" id="KW-1185">Reference proteome</keyword>
<protein>
    <submittedName>
        <fullName evidence="2">Uncharacterized protein</fullName>
    </submittedName>
</protein>
<dbReference type="KEGG" id="dru:Desru_3057"/>
<evidence type="ECO:0000313" key="3">
    <source>
        <dbReference type="Proteomes" id="UP000009234"/>
    </source>
</evidence>
<evidence type="ECO:0000313" key="2">
    <source>
        <dbReference type="EMBL" id="AEG61268.1"/>
    </source>
</evidence>
<dbReference type="EMBL" id="CP002780">
    <property type="protein sequence ID" value="AEG61268.1"/>
    <property type="molecule type" value="Genomic_DNA"/>
</dbReference>
<reference evidence="3" key="1">
    <citation type="submission" date="2011-05" db="EMBL/GenBank/DDBJ databases">
        <title>Complete sequence of Desulfotomaculum ruminis DSM 2154.</title>
        <authorList>
            <person name="Lucas S."/>
            <person name="Copeland A."/>
            <person name="Lapidus A."/>
            <person name="Cheng J.-F."/>
            <person name="Goodwin L."/>
            <person name="Pitluck S."/>
            <person name="Lu M."/>
            <person name="Detter J.C."/>
            <person name="Han C."/>
            <person name="Tapia R."/>
            <person name="Land M."/>
            <person name="Hauser L."/>
            <person name="Kyrpides N."/>
            <person name="Ivanova N."/>
            <person name="Mikhailova N."/>
            <person name="Pagani I."/>
            <person name="Stams A.J.M."/>
            <person name="Plugge C.M."/>
            <person name="Muyzer G."/>
            <person name="Kuever J."/>
            <person name="Parshina S.N."/>
            <person name="Ivanova A.E."/>
            <person name="Nazina T.N."/>
            <person name="Brambilla E."/>
            <person name="Spring S."/>
            <person name="Klenk H.-P."/>
            <person name="Woyke T."/>
        </authorList>
    </citation>
    <scope>NUCLEOTIDE SEQUENCE [LARGE SCALE GENOMIC DNA]</scope>
    <source>
        <strain evidence="3">ATCC 23193 / DSM 2154 / NCIB 8452 / DL</strain>
    </source>
</reference>
<evidence type="ECO:0000256" key="1">
    <source>
        <dbReference type="SAM" id="Phobius"/>
    </source>
</evidence>
<feature type="transmembrane region" description="Helical" evidence="1">
    <location>
        <begin position="48"/>
        <end position="67"/>
    </location>
</feature>
<dbReference type="Proteomes" id="UP000009234">
    <property type="component" value="Chromosome"/>
</dbReference>
<gene>
    <name evidence="2" type="ordered locus">Desru_3057</name>
</gene>
<dbReference type="STRING" id="696281.Desru_3057"/>
<dbReference type="RefSeq" id="WP_013843020.1">
    <property type="nucleotide sequence ID" value="NC_015589.1"/>
</dbReference>
<dbReference type="HOGENOM" id="CLU_2769130_0_0_9"/>
<keyword evidence="1" id="KW-0472">Membrane</keyword>
<organism evidence="2 3">
    <name type="scientific">Desulforamulus ruminis (strain ATCC 23193 / DSM 2154 / NCIMB 8452 / DL)</name>
    <name type="common">Desulfotomaculum ruminis</name>
    <dbReference type="NCBI Taxonomy" id="696281"/>
    <lineage>
        <taxon>Bacteria</taxon>
        <taxon>Bacillati</taxon>
        <taxon>Bacillota</taxon>
        <taxon>Clostridia</taxon>
        <taxon>Eubacteriales</taxon>
        <taxon>Peptococcaceae</taxon>
        <taxon>Desulforamulus</taxon>
    </lineage>
</organism>
<accession>F6DU83</accession>
<proteinExistence type="predicted"/>
<dbReference type="AlphaFoldDB" id="F6DU83"/>
<sequence length="69" mass="7871">MDSLSFPLMTHLVPTAILMLIGVILLLSLVLLLLWNSTIPQIFGLKEITFWQSLRLLIIAWILFGHFGH</sequence>
<name>F6DU83_DESRL</name>
<keyword evidence="1" id="KW-0812">Transmembrane</keyword>